<dbReference type="RefSeq" id="WP_052177169.1">
    <property type="nucleotide sequence ID" value="NZ_CP007457.1"/>
</dbReference>
<name>A0A0A7I5M5_9BIFI</name>
<reference evidence="2 3" key="1">
    <citation type="journal article" date="2015" name="Genome Announc.">
        <title>Bifidobacterium pseudolongum Strain PV8-2, Isolated from a Stool Sample of an Anemic Kenyan Infant.</title>
        <authorList>
            <person name="Vazquez-Gutierrez P."/>
            <person name="Lacroix C."/>
            <person name="Chassard C."/>
            <person name="Klumpp J."/>
            <person name="Stevens M.J."/>
            <person name="Jans C."/>
        </authorList>
    </citation>
    <scope>NUCLEOTIDE SEQUENCE [LARGE SCALE GENOMIC DNA]</scope>
    <source>
        <strain evidence="2 3">PV8-2</strain>
    </source>
</reference>
<evidence type="ECO:0000313" key="2">
    <source>
        <dbReference type="EMBL" id="AIZ15557.1"/>
    </source>
</evidence>
<sequence length="779" mass="83666">MGLFKKLGESAQKAAAKAAEQAKVAGEKLKPVTEQLAAKGSEALEQASQTQIGQKVTRTASSVTTKVQHNVTAIAESDFGKSVGQKASQLGDSMSDAARWSTEQISQASVSVSSAIDAAQMRKDPQAQQKEDERIHSAEVAKESLQETTAQNVLQALGPSPVDLNYKICDKAKTLFPIPCEQQIFWMDAEFDLRPSGIVATNQGVFVKTDESIMPSGEDAEKSKLIYVKWDSFDPTWFIADSDENMAWKVNPECRTTFIETCRSLAPEEEPVETRLLEAEEQYGDMELDTTVRPAASSPNANPIVNVAANTILSEEAVLAQNHAHVAGHGEMAEEAINKIDRMHGLDAVITGRDNAKNGADRVVNNMEIQTKYYKTAQGSIDAAFDPHNHMYRYMSSDGTPMQLEVPKDQYEAILHKFEKRIIDGKVPGVTDPKEAQNIVRKGRLTYQQAVNLTKPGTIESLAYDAATGIVVCTCAFGISFLSAAYSAYREKRDVNASIQAGVIAGAEVFGLTFIQHMLTNQLARTGLAHTLITPTQHLTANIIGYRGSATIVNGIRALTGKQAIHGAAASRHLAKIMRNNVITSAISFAVFSIPDTMRMADKKISTAQYAKNMVTLASSMLGAAAGSVGAGIAAAKVASVAGTAVTPGVGTVIGFAGGMVGGVVGSMAVKGAADLFYEDDAVRIGRFFNAMVSCLCSEYLLSGSEIDELIEDLNETSSDDMKNLIMDVVKSEQQEQTIRAFLQPRFEAITAKRAPFALPSAMQVDAALTEIVDIVTAD</sequence>
<keyword evidence="1" id="KW-0812">Transmembrane</keyword>
<feature type="transmembrane region" description="Helical" evidence="1">
    <location>
        <begin position="466"/>
        <end position="489"/>
    </location>
</feature>
<dbReference type="EMBL" id="CP007457">
    <property type="protein sequence ID" value="AIZ15557.1"/>
    <property type="molecule type" value="Genomic_DNA"/>
</dbReference>
<proteinExistence type="predicted"/>
<evidence type="ECO:0000313" key="3">
    <source>
        <dbReference type="Proteomes" id="UP000030636"/>
    </source>
</evidence>
<evidence type="ECO:0000256" key="1">
    <source>
        <dbReference type="SAM" id="Phobius"/>
    </source>
</evidence>
<keyword evidence="3" id="KW-1185">Reference proteome</keyword>
<dbReference type="Proteomes" id="UP000030636">
    <property type="component" value="Chromosome"/>
</dbReference>
<keyword evidence="1" id="KW-1133">Transmembrane helix</keyword>
<keyword evidence="1" id="KW-0472">Membrane</keyword>
<gene>
    <name evidence="2" type="ORF">AH67_00180</name>
</gene>
<evidence type="ECO:0008006" key="4">
    <source>
        <dbReference type="Google" id="ProtNLM"/>
    </source>
</evidence>
<protein>
    <recommendedName>
        <fullName evidence="4">Inner membrane protein yeeR</fullName>
    </recommendedName>
</protein>
<dbReference type="HOGENOM" id="CLU_359299_0_0_11"/>
<organism evidence="2 3">
    <name type="scientific">Bifidobacterium pseudolongum PV8-2</name>
    <dbReference type="NCBI Taxonomy" id="1447715"/>
    <lineage>
        <taxon>Bacteria</taxon>
        <taxon>Bacillati</taxon>
        <taxon>Actinomycetota</taxon>
        <taxon>Actinomycetes</taxon>
        <taxon>Bifidobacteriales</taxon>
        <taxon>Bifidobacteriaceae</taxon>
        <taxon>Bifidobacterium</taxon>
    </lineage>
</organism>
<dbReference type="OrthoDB" id="3196385at2"/>
<accession>A0A0A7I5M5</accession>
<dbReference type="AlphaFoldDB" id="A0A0A7I5M5"/>
<dbReference type="KEGG" id="bpsp:AH67_00180"/>